<evidence type="ECO:0000256" key="1">
    <source>
        <dbReference type="ARBA" id="ARBA00004651"/>
    </source>
</evidence>
<feature type="transmembrane region" description="Helical" evidence="6">
    <location>
        <begin position="442"/>
        <end position="463"/>
    </location>
</feature>
<proteinExistence type="predicted"/>
<gene>
    <name evidence="7" type="ORF">SAMN05444350_12252</name>
</gene>
<reference evidence="8" key="1">
    <citation type="submission" date="2016-11" db="EMBL/GenBank/DDBJ databases">
        <authorList>
            <person name="Varghese N."/>
            <person name="Submissions S."/>
        </authorList>
    </citation>
    <scope>NUCLEOTIDE SEQUENCE [LARGE SCALE GENOMIC DNA]</scope>
    <source>
        <strain evidence="8">DSM 26884</strain>
    </source>
</reference>
<evidence type="ECO:0000313" key="7">
    <source>
        <dbReference type="EMBL" id="SHJ32443.1"/>
    </source>
</evidence>
<keyword evidence="2" id="KW-1003">Cell membrane</keyword>
<evidence type="ECO:0000313" key="8">
    <source>
        <dbReference type="Proteomes" id="UP000184192"/>
    </source>
</evidence>
<accession>A0A1M6IDF8</accession>
<dbReference type="InterPro" id="IPR050833">
    <property type="entry name" value="Poly_Biosynth_Transport"/>
</dbReference>
<feature type="transmembrane region" description="Helical" evidence="6">
    <location>
        <begin position="311"/>
        <end position="332"/>
    </location>
</feature>
<feature type="transmembrane region" description="Helical" evidence="6">
    <location>
        <begin position="469"/>
        <end position="490"/>
    </location>
</feature>
<keyword evidence="4 6" id="KW-1133">Transmembrane helix</keyword>
<name>A0A1M6IDF8_9BACE</name>
<dbReference type="GeneID" id="92713444"/>
<feature type="transmembrane region" description="Helical" evidence="6">
    <location>
        <begin position="383"/>
        <end position="404"/>
    </location>
</feature>
<evidence type="ECO:0000256" key="5">
    <source>
        <dbReference type="ARBA" id="ARBA00023136"/>
    </source>
</evidence>
<keyword evidence="5 6" id="KW-0472">Membrane</keyword>
<feature type="transmembrane region" description="Helical" evidence="6">
    <location>
        <begin position="95"/>
        <end position="117"/>
    </location>
</feature>
<dbReference type="Proteomes" id="UP000184192">
    <property type="component" value="Unassembled WGS sequence"/>
</dbReference>
<dbReference type="GO" id="GO:0005886">
    <property type="term" value="C:plasma membrane"/>
    <property type="evidence" value="ECO:0007669"/>
    <property type="project" value="UniProtKB-SubCell"/>
</dbReference>
<comment type="subcellular location">
    <subcellularLocation>
        <location evidence="1">Cell membrane</location>
        <topology evidence="1">Multi-pass membrane protein</topology>
    </subcellularLocation>
</comment>
<evidence type="ECO:0000256" key="4">
    <source>
        <dbReference type="ARBA" id="ARBA00022989"/>
    </source>
</evidence>
<feature type="transmembrane region" description="Helical" evidence="6">
    <location>
        <begin position="165"/>
        <end position="185"/>
    </location>
</feature>
<feature type="transmembrane region" description="Helical" evidence="6">
    <location>
        <begin position="137"/>
        <end position="158"/>
    </location>
</feature>
<dbReference type="RefSeq" id="WP_073314257.1">
    <property type="nucleotide sequence ID" value="NZ_FQZN01000022.1"/>
</dbReference>
<feature type="transmembrane region" description="Helical" evidence="6">
    <location>
        <begin position="410"/>
        <end position="430"/>
    </location>
</feature>
<sequence>MPSAAIVSNNKRIAKNTIILYLRLIIVLFLTLYISRLVLDVLGVNDFGIYNVVSGFVAMFAFLNASMSNGVQRFFNVDIGANNGSNISEIYTISLYIQLMLAGLLFVIAECVGIWYINNVMVIPSERLFAANWVFQFSVFSFLFVIIQVPYVAVIMAYERMNYYAVVNIVDVVLRFVAVIALRFIHSIDALILYGIFIFLVSIVNFVFYFSYTKIQFKFIKLIRGLEKKIFSQMISFSRWNIFGSFSYMIKDQGLNMLLNAYLGPVVNAARAISYQVASALNGFSVNIFTAFRPQLMQSYSSKDYQRTTTLMFSMSKFTFFLMILISFPVMIEIKYILQLWLGDNIPENTALFTIIIVLNMLVTNFNPPVSQVVHATGKMKKYQIVTSIILTSMLPISWVFLHFGASPETVFWISLIISIINQIVCLIVLKGIFEYSIRKYLTDVMMPCVLVSIVVLPFSYGAHKLLDIGFLRLILVTLINIVLSAVAIFKLGLNKKEQRLVTGTIKLKILKKHK</sequence>
<evidence type="ECO:0000256" key="3">
    <source>
        <dbReference type="ARBA" id="ARBA00022692"/>
    </source>
</evidence>
<evidence type="ECO:0000256" key="2">
    <source>
        <dbReference type="ARBA" id="ARBA00022475"/>
    </source>
</evidence>
<feature type="transmembrane region" description="Helical" evidence="6">
    <location>
        <begin position="352"/>
        <end position="371"/>
    </location>
</feature>
<keyword evidence="8" id="KW-1185">Reference proteome</keyword>
<dbReference type="PANTHER" id="PTHR30250">
    <property type="entry name" value="PST FAMILY PREDICTED COLANIC ACID TRANSPORTER"/>
    <property type="match status" value="1"/>
</dbReference>
<dbReference type="AlphaFoldDB" id="A0A1M6IDF8"/>
<dbReference type="EMBL" id="FQZN01000022">
    <property type="protein sequence ID" value="SHJ32443.1"/>
    <property type="molecule type" value="Genomic_DNA"/>
</dbReference>
<feature type="transmembrane region" description="Helical" evidence="6">
    <location>
        <begin position="18"/>
        <end position="35"/>
    </location>
</feature>
<protein>
    <submittedName>
        <fullName evidence="7">Membrane protein involved in the export of O-antigen and teichoic acid</fullName>
    </submittedName>
</protein>
<feature type="transmembrane region" description="Helical" evidence="6">
    <location>
        <begin position="191"/>
        <end position="210"/>
    </location>
</feature>
<feature type="transmembrane region" description="Helical" evidence="6">
    <location>
        <begin position="47"/>
        <end position="65"/>
    </location>
</feature>
<dbReference type="PANTHER" id="PTHR30250:SF26">
    <property type="entry name" value="PSMA PROTEIN"/>
    <property type="match status" value="1"/>
</dbReference>
<evidence type="ECO:0000256" key="6">
    <source>
        <dbReference type="SAM" id="Phobius"/>
    </source>
</evidence>
<keyword evidence="3 6" id="KW-0812">Transmembrane</keyword>
<organism evidence="7 8">
    <name type="scientific">Bacteroides stercorirosoris</name>
    <dbReference type="NCBI Taxonomy" id="871324"/>
    <lineage>
        <taxon>Bacteria</taxon>
        <taxon>Pseudomonadati</taxon>
        <taxon>Bacteroidota</taxon>
        <taxon>Bacteroidia</taxon>
        <taxon>Bacteroidales</taxon>
        <taxon>Bacteroidaceae</taxon>
        <taxon>Bacteroides</taxon>
    </lineage>
</organism>